<dbReference type="EMBL" id="JAVDXT010000005">
    <property type="protein sequence ID" value="MDR7379589.1"/>
    <property type="molecule type" value="Genomic_DNA"/>
</dbReference>
<comment type="caution">
    <text evidence="2">The sequence shown here is derived from an EMBL/GenBank/DDBJ whole genome shotgun (WGS) entry which is preliminary data.</text>
</comment>
<sequence>MNWFVDALKKYAVFSGRAQRSEYWYFFLFYFGLAIGAALLDGMVGAFNRQAGVGVFGSIVALGLLLPSLAVGVRRLHDIDRSGWWLLIAVVPVVGAIVLLVFSLKDSQPGSNRFGPNPKDAFPSEKFSLT</sequence>
<organism evidence="2 3">
    <name type="scientific">Rhodoferax ferrireducens</name>
    <dbReference type="NCBI Taxonomy" id="192843"/>
    <lineage>
        <taxon>Bacteria</taxon>
        <taxon>Pseudomonadati</taxon>
        <taxon>Pseudomonadota</taxon>
        <taxon>Betaproteobacteria</taxon>
        <taxon>Burkholderiales</taxon>
        <taxon>Comamonadaceae</taxon>
        <taxon>Rhodoferax</taxon>
    </lineage>
</organism>
<dbReference type="PANTHER" id="PTHR34980:SF2">
    <property type="entry name" value="INNER MEMBRANE PROTEIN YHAH-RELATED"/>
    <property type="match status" value="1"/>
</dbReference>
<name>A0ABU2CE23_9BURK</name>
<dbReference type="Proteomes" id="UP001180487">
    <property type="component" value="Unassembled WGS sequence"/>
</dbReference>
<protein>
    <submittedName>
        <fullName evidence="2">Uncharacterized membrane protein YhaH (DUF805 family)</fullName>
    </submittedName>
</protein>
<dbReference type="RefSeq" id="WP_116606910.1">
    <property type="nucleotide sequence ID" value="NZ_JAVDXT010000005.1"/>
</dbReference>
<evidence type="ECO:0000256" key="1">
    <source>
        <dbReference type="SAM" id="Phobius"/>
    </source>
</evidence>
<proteinExistence type="predicted"/>
<evidence type="ECO:0000313" key="2">
    <source>
        <dbReference type="EMBL" id="MDR7379589.1"/>
    </source>
</evidence>
<keyword evidence="1" id="KW-1133">Transmembrane helix</keyword>
<dbReference type="InterPro" id="IPR008523">
    <property type="entry name" value="DUF805"/>
</dbReference>
<feature type="transmembrane region" description="Helical" evidence="1">
    <location>
        <begin position="52"/>
        <end position="71"/>
    </location>
</feature>
<feature type="transmembrane region" description="Helical" evidence="1">
    <location>
        <begin position="23"/>
        <end position="40"/>
    </location>
</feature>
<keyword evidence="3" id="KW-1185">Reference proteome</keyword>
<dbReference type="Pfam" id="PF05656">
    <property type="entry name" value="DUF805"/>
    <property type="match status" value="1"/>
</dbReference>
<keyword evidence="1" id="KW-0472">Membrane</keyword>
<dbReference type="PANTHER" id="PTHR34980">
    <property type="entry name" value="INNER MEMBRANE PROTEIN-RELATED-RELATED"/>
    <property type="match status" value="1"/>
</dbReference>
<reference evidence="2 3" key="1">
    <citation type="submission" date="2023-07" db="EMBL/GenBank/DDBJ databases">
        <title>Sorghum-associated microbial communities from plants grown in Nebraska, USA.</title>
        <authorList>
            <person name="Schachtman D."/>
        </authorList>
    </citation>
    <scope>NUCLEOTIDE SEQUENCE [LARGE SCALE GENOMIC DNA]</scope>
    <source>
        <strain evidence="2 3">BE313</strain>
    </source>
</reference>
<accession>A0ABU2CE23</accession>
<feature type="transmembrane region" description="Helical" evidence="1">
    <location>
        <begin position="83"/>
        <end position="104"/>
    </location>
</feature>
<gene>
    <name evidence="2" type="ORF">J2X19_004285</name>
</gene>
<keyword evidence="1" id="KW-0812">Transmembrane</keyword>
<evidence type="ECO:0000313" key="3">
    <source>
        <dbReference type="Proteomes" id="UP001180487"/>
    </source>
</evidence>